<evidence type="ECO:0000256" key="1">
    <source>
        <dbReference type="SAM" id="MobiDB-lite"/>
    </source>
</evidence>
<sequence>MSHSNHYSSEQTSSFGTSTQSTSSESYPSDYATFINEPLPPVPGQLGNTKLIQPETTNLQDFSDDAIAMINTLNYDDPTDDGLIESEISHRKRESFVNQLITSEQAYLKSLELVVSIFLNPLKKDSKQSSFNFLGSRKLVCTERELKWLFGNFETIVQTHRSILASLEQRLRIWGPAQIISDVFMSWFPSLEAYHGYLSNYAVAMTTYERLMKYQPFKKFIDNAHKDRALKGATLLSLLQIPAGCIHRYEKLITGIANTTTILHPDHRGLHHCKHEITNIASGILPRVNDADNVDQVLMIQQALVGAPFGVKAQRRLILQGQLARVVMNSKSMGEERTYILFSDLLVFVRPKQESQRTVLQYKGHIGLEQARVRALPNEDAAGQEYCIEIISSYQGVDNLNSTYMGSSTTHVLHTHSLEEQQTWIRKLDKVIARLDRDASRSKAEATRRRNESRSPPQSLRRVGTGSKLSVTSSLSTSGSERQTL</sequence>
<dbReference type="SMART" id="SM00325">
    <property type="entry name" value="RhoGEF"/>
    <property type="match status" value="1"/>
</dbReference>
<feature type="compositionally biased region" description="Low complexity" evidence="1">
    <location>
        <begin position="463"/>
        <end position="485"/>
    </location>
</feature>
<dbReference type="InterPro" id="IPR035899">
    <property type="entry name" value="DBL_dom_sf"/>
</dbReference>
<gene>
    <name evidence="4" type="ORF">BCR42DRAFT_408304</name>
</gene>
<dbReference type="SMART" id="SM00233">
    <property type="entry name" value="PH"/>
    <property type="match status" value="1"/>
</dbReference>
<dbReference type="Pfam" id="PF00621">
    <property type="entry name" value="RhoGEF"/>
    <property type="match status" value="1"/>
</dbReference>
<accession>A0A1X2IPP0</accession>
<dbReference type="OrthoDB" id="660555at2759"/>
<keyword evidence="5" id="KW-1185">Reference proteome</keyword>
<feature type="domain" description="PH" evidence="2">
    <location>
        <begin position="316"/>
        <end position="433"/>
    </location>
</feature>
<dbReference type="PROSITE" id="PS50010">
    <property type="entry name" value="DH_2"/>
    <property type="match status" value="1"/>
</dbReference>
<dbReference type="Proteomes" id="UP000193560">
    <property type="component" value="Unassembled WGS sequence"/>
</dbReference>
<dbReference type="Gene3D" id="2.30.29.30">
    <property type="entry name" value="Pleckstrin-homology domain (PH domain)/Phosphotyrosine-binding domain (PTB)"/>
    <property type="match status" value="1"/>
</dbReference>
<dbReference type="InterPro" id="IPR001849">
    <property type="entry name" value="PH_domain"/>
</dbReference>
<feature type="compositionally biased region" description="Low complexity" evidence="1">
    <location>
        <begin position="8"/>
        <end position="26"/>
    </location>
</feature>
<dbReference type="InterPro" id="IPR000219">
    <property type="entry name" value="DH_dom"/>
</dbReference>
<feature type="region of interest" description="Disordered" evidence="1">
    <location>
        <begin position="439"/>
        <end position="485"/>
    </location>
</feature>
<dbReference type="GO" id="GO:0005085">
    <property type="term" value="F:guanyl-nucleotide exchange factor activity"/>
    <property type="evidence" value="ECO:0007669"/>
    <property type="project" value="InterPro"/>
</dbReference>
<dbReference type="InterPro" id="IPR011993">
    <property type="entry name" value="PH-like_dom_sf"/>
</dbReference>
<name>A0A1X2IPP0_9FUNG</name>
<proteinExistence type="predicted"/>
<dbReference type="SUPFAM" id="SSF50729">
    <property type="entry name" value="PH domain-like"/>
    <property type="match status" value="1"/>
</dbReference>
<comment type="caution">
    <text evidence="4">The sequence shown here is derived from an EMBL/GenBank/DDBJ whole genome shotgun (WGS) entry which is preliminary data.</text>
</comment>
<dbReference type="Pfam" id="PF22697">
    <property type="entry name" value="SOS1_NGEF_PH"/>
    <property type="match status" value="1"/>
</dbReference>
<feature type="region of interest" description="Disordered" evidence="1">
    <location>
        <begin position="1"/>
        <end position="39"/>
    </location>
</feature>
<evidence type="ECO:0000313" key="5">
    <source>
        <dbReference type="Proteomes" id="UP000193560"/>
    </source>
</evidence>
<dbReference type="Gene3D" id="1.20.900.10">
    <property type="entry name" value="Dbl homology (DH) domain"/>
    <property type="match status" value="1"/>
</dbReference>
<dbReference type="InterPro" id="IPR051092">
    <property type="entry name" value="FYVE_RhoGEF_PH"/>
</dbReference>
<dbReference type="PANTHER" id="PTHR12673:SF159">
    <property type="entry name" value="LD03170P"/>
    <property type="match status" value="1"/>
</dbReference>
<dbReference type="STRING" id="90262.A0A1X2IPP0"/>
<evidence type="ECO:0000313" key="4">
    <source>
        <dbReference type="EMBL" id="ORZ20235.1"/>
    </source>
</evidence>
<protein>
    <submittedName>
        <fullName evidence="4">Dbl homology domain-containing protein</fullName>
    </submittedName>
</protein>
<dbReference type="EMBL" id="MCGE01000006">
    <property type="protein sequence ID" value="ORZ20235.1"/>
    <property type="molecule type" value="Genomic_DNA"/>
</dbReference>
<organism evidence="4 5">
    <name type="scientific">Absidia repens</name>
    <dbReference type="NCBI Taxonomy" id="90262"/>
    <lineage>
        <taxon>Eukaryota</taxon>
        <taxon>Fungi</taxon>
        <taxon>Fungi incertae sedis</taxon>
        <taxon>Mucoromycota</taxon>
        <taxon>Mucoromycotina</taxon>
        <taxon>Mucoromycetes</taxon>
        <taxon>Mucorales</taxon>
        <taxon>Cunninghamellaceae</taxon>
        <taxon>Absidia</taxon>
    </lineage>
</organism>
<dbReference type="CDD" id="cd00821">
    <property type="entry name" value="PH"/>
    <property type="match status" value="1"/>
</dbReference>
<feature type="compositionally biased region" description="Basic and acidic residues" evidence="1">
    <location>
        <begin position="439"/>
        <end position="453"/>
    </location>
</feature>
<reference evidence="4 5" key="1">
    <citation type="submission" date="2016-07" db="EMBL/GenBank/DDBJ databases">
        <title>Pervasive Adenine N6-methylation of Active Genes in Fungi.</title>
        <authorList>
            <consortium name="DOE Joint Genome Institute"/>
            <person name="Mondo S.J."/>
            <person name="Dannebaum R.O."/>
            <person name="Kuo R.C."/>
            <person name="Labutti K."/>
            <person name="Haridas S."/>
            <person name="Kuo A."/>
            <person name="Salamov A."/>
            <person name="Ahrendt S.R."/>
            <person name="Lipzen A."/>
            <person name="Sullivan W."/>
            <person name="Andreopoulos W.B."/>
            <person name="Clum A."/>
            <person name="Lindquist E."/>
            <person name="Daum C."/>
            <person name="Ramamoorthy G.K."/>
            <person name="Gryganskyi A."/>
            <person name="Culley D."/>
            <person name="Magnuson J.K."/>
            <person name="James T.Y."/>
            <person name="O'Malley M.A."/>
            <person name="Stajich J.E."/>
            <person name="Spatafora J.W."/>
            <person name="Visel A."/>
            <person name="Grigoriev I.V."/>
        </authorList>
    </citation>
    <scope>NUCLEOTIDE SEQUENCE [LARGE SCALE GENOMIC DNA]</scope>
    <source>
        <strain evidence="4 5">NRRL 1336</strain>
    </source>
</reference>
<evidence type="ECO:0000259" key="3">
    <source>
        <dbReference type="PROSITE" id="PS50010"/>
    </source>
</evidence>
<dbReference type="AlphaFoldDB" id="A0A1X2IPP0"/>
<dbReference type="GO" id="GO:0005737">
    <property type="term" value="C:cytoplasm"/>
    <property type="evidence" value="ECO:0007669"/>
    <property type="project" value="TreeGrafter"/>
</dbReference>
<dbReference type="SUPFAM" id="SSF48065">
    <property type="entry name" value="DBL homology domain (DH-domain)"/>
    <property type="match status" value="1"/>
</dbReference>
<dbReference type="InterPro" id="IPR055251">
    <property type="entry name" value="SOS1_NGEF_PH"/>
</dbReference>
<dbReference type="PROSITE" id="PS50003">
    <property type="entry name" value="PH_DOMAIN"/>
    <property type="match status" value="1"/>
</dbReference>
<dbReference type="PANTHER" id="PTHR12673">
    <property type="entry name" value="FACIOGENITAL DYSPLASIA PROTEIN"/>
    <property type="match status" value="1"/>
</dbReference>
<evidence type="ECO:0000259" key="2">
    <source>
        <dbReference type="PROSITE" id="PS50003"/>
    </source>
</evidence>
<feature type="domain" description="DH" evidence="3">
    <location>
        <begin position="92"/>
        <end position="287"/>
    </location>
</feature>